<keyword evidence="3" id="KW-1185">Reference proteome</keyword>
<dbReference type="EMBL" id="BMKE01000001">
    <property type="protein sequence ID" value="GGB32886.1"/>
    <property type="molecule type" value="Genomic_DNA"/>
</dbReference>
<proteinExistence type="predicted"/>
<comment type="caution">
    <text evidence="2">The sequence shown here is derived from an EMBL/GenBank/DDBJ whole genome shotgun (WGS) entry which is preliminary data.</text>
</comment>
<sequence length="272" mass="30305">MKLTCLVAIAALVTATGSFASERNDIVSCYDQAQLSDARPAVSGRLLTVVVDQTLPLSDDLQRAAWGHIARFVKPGDEVKLYSFSSLANGNYMRLHYSGKLDGLLTESARNDINMTRLRRLDNCLKGQMGLFTQTFGREFVQTVKGASLDHPKTEIIFSLRAIAGDLQRSQTEERVVFILSDMMENSDYTSLYGKNKKAANELKIVEDRQLFTDLGGARVYVLGVGYLPDQPGHYYPGEYIDRIKEFWSAYFENSNASLEGFGTPNLGMDLN</sequence>
<dbReference type="RefSeq" id="WP_188628256.1">
    <property type="nucleotide sequence ID" value="NZ_BMKE01000001.1"/>
</dbReference>
<protein>
    <recommendedName>
        <fullName evidence="4">VWFA domain-containing protein</fullName>
    </recommendedName>
</protein>
<evidence type="ECO:0000256" key="1">
    <source>
        <dbReference type="SAM" id="SignalP"/>
    </source>
</evidence>
<feature type="chain" id="PRO_5045394832" description="VWFA domain-containing protein" evidence="1">
    <location>
        <begin position="21"/>
        <end position="272"/>
    </location>
</feature>
<evidence type="ECO:0000313" key="3">
    <source>
        <dbReference type="Proteomes" id="UP000646152"/>
    </source>
</evidence>
<accession>A0ABQ1ICN1</accession>
<dbReference type="Proteomes" id="UP000646152">
    <property type="component" value="Unassembled WGS sequence"/>
</dbReference>
<evidence type="ECO:0008006" key="4">
    <source>
        <dbReference type="Google" id="ProtNLM"/>
    </source>
</evidence>
<organism evidence="2 3">
    <name type="scientific">Oceanisphaera marina</name>
    <dbReference type="NCBI Taxonomy" id="2017550"/>
    <lineage>
        <taxon>Bacteria</taxon>
        <taxon>Pseudomonadati</taxon>
        <taxon>Pseudomonadota</taxon>
        <taxon>Gammaproteobacteria</taxon>
        <taxon>Aeromonadales</taxon>
        <taxon>Aeromonadaceae</taxon>
        <taxon>Oceanisphaera</taxon>
    </lineage>
</organism>
<keyword evidence="1" id="KW-0732">Signal</keyword>
<gene>
    <name evidence="2" type="ORF">GCM10011502_02450</name>
</gene>
<reference evidence="3" key="1">
    <citation type="journal article" date="2019" name="Int. J. Syst. Evol. Microbiol.">
        <title>The Global Catalogue of Microorganisms (GCM) 10K type strain sequencing project: providing services to taxonomists for standard genome sequencing and annotation.</title>
        <authorList>
            <consortium name="The Broad Institute Genomics Platform"/>
            <consortium name="The Broad Institute Genome Sequencing Center for Infectious Disease"/>
            <person name="Wu L."/>
            <person name="Ma J."/>
        </authorList>
    </citation>
    <scope>NUCLEOTIDE SEQUENCE [LARGE SCALE GENOMIC DNA]</scope>
    <source>
        <strain evidence="3">CGMCC 1.15923</strain>
    </source>
</reference>
<name>A0ABQ1ICN1_9GAMM</name>
<feature type="signal peptide" evidence="1">
    <location>
        <begin position="1"/>
        <end position="20"/>
    </location>
</feature>
<evidence type="ECO:0000313" key="2">
    <source>
        <dbReference type="EMBL" id="GGB32886.1"/>
    </source>
</evidence>